<proteinExistence type="predicted"/>
<dbReference type="RefSeq" id="WP_345493167.1">
    <property type="nucleotide sequence ID" value="NZ_BAABJM010000001.1"/>
</dbReference>
<organism evidence="1 2">
    <name type="scientific">Nocardia callitridis</name>
    <dbReference type="NCBI Taxonomy" id="648753"/>
    <lineage>
        <taxon>Bacteria</taxon>
        <taxon>Bacillati</taxon>
        <taxon>Actinomycetota</taxon>
        <taxon>Actinomycetes</taxon>
        <taxon>Mycobacteriales</taxon>
        <taxon>Nocardiaceae</taxon>
        <taxon>Nocardia</taxon>
    </lineage>
</organism>
<evidence type="ECO:0000313" key="2">
    <source>
        <dbReference type="Proteomes" id="UP001500603"/>
    </source>
</evidence>
<dbReference type="EMBL" id="BAABJM010000001">
    <property type="protein sequence ID" value="GAA5042660.1"/>
    <property type="molecule type" value="Genomic_DNA"/>
</dbReference>
<name>A0ABP9JUD6_9NOCA</name>
<gene>
    <name evidence="1" type="ORF">GCM10023318_03220</name>
</gene>
<keyword evidence="2" id="KW-1185">Reference proteome</keyword>
<dbReference type="Proteomes" id="UP001500603">
    <property type="component" value="Unassembled WGS sequence"/>
</dbReference>
<accession>A0ABP9JUD6</accession>
<evidence type="ECO:0000313" key="1">
    <source>
        <dbReference type="EMBL" id="GAA5042660.1"/>
    </source>
</evidence>
<protein>
    <submittedName>
        <fullName evidence="1">Uncharacterized protein</fullName>
    </submittedName>
</protein>
<sequence>MDSAKHTRVRRGRGTISQITTPLDVMTTLRQAVYLVTTPSKEAIPMIQPTVVPSDPIQALLLKLSALVCGLSSGQGCFTIQ</sequence>
<reference evidence="2" key="1">
    <citation type="journal article" date="2019" name="Int. J. Syst. Evol. Microbiol.">
        <title>The Global Catalogue of Microorganisms (GCM) 10K type strain sequencing project: providing services to taxonomists for standard genome sequencing and annotation.</title>
        <authorList>
            <consortium name="The Broad Institute Genomics Platform"/>
            <consortium name="The Broad Institute Genome Sequencing Center for Infectious Disease"/>
            <person name="Wu L."/>
            <person name="Ma J."/>
        </authorList>
    </citation>
    <scope>NUCLEOTIDE SEQUENCE [LARGE SCALE GENOMIC DNA]</scope>
    <source>
        <strain evidence="2">JCM 18298</strain>
    </source>
</reference>
<comment type="caution">
    <text evidence="1">The sequence shown here is derived from an EMBL/GenBank/DDBJ whole genome shotgun (WGS) entry which is preliminary data.</text>
</comment>